<evidence type="ECO:0000256" key="1">
    <source>
        <dbReference type="ARBA" id="ARBA00003456"/>
    </source>
</evidence>
<evidence type="ECO:0000256" key="7">
    <source>
        <dbReference type="ARBA" id="ARBA00023136"/>
    </source>
</evidence>
<evidence type="ECO:0000256" key="6">
    <source>
        <dbReference type="ARBA" id="ARBA00023065"/>
    </source>
</evidence>
<keyword evidence="5 10" id="KW-0375">Hydrogen ion transport</keyword>
<protein>
    <recommendedName>
        <fullName evidence="10">ATP synthase gamma chain</fullName>
    </recommendedName>
    <alternativeName>
        <fullName evidence="10">ATP synthase F1 sector gamma subunit</fullName>
    </alternativeName>
    <alternativeName>
        <fullName evidence="10">F-ATPase gamma subunit</fullName>
    </alternativeName>
</protein>
<dbReference type="SUPFAM" id="SSF52943">
    <property type="entry name" value="ATP synthase (F1-ATPase), gamma subunit"/>
    <property type="match status" value="1"/>
</dbReference>
<evidence type="ECO:0000313" key="11">
    <source>
        <dbReference type="EMBL" id="MBE5036157.1"/>
    </source>
</evidence>
<dbReference type="PANTHER" id="PTHR11693">
    <property type="entry name" value="ATP SYNTHASE GAMMA CHAIN"/>
    <property type="match status" value="1"/>
</dbReference>
<comment type="caution">
    <text evidence="11">The sequence shown here is derived from an EMBL/GenBank/DDBJ whole genome shotgun (WGS) entry which is preliminary data.</text>
</comment>
<evidence type="ECO:0000256" key="8">
    <source>
        <dbReference type="ARBA" id="ARBA00023196"/>
    </source>
</evidence>
<proteinExistence type="inferred from homology"/>
<keyword evidence="9 10" id="KW-0066">ATP synthesis</keyword>
<evidence type="ECO:0000313" key="12">
    <source>
        <dbReference type="Proteomes" id="UP001516588"/>
    </source>
</evidence>
<dbReference type="EMBL" id="JADCKA010000018">
    <property type="protein sequence ID" value="MBE5036157.1"/>
    <property type="molecule type" value="Genomic_DNA"/>
</dbReference>
<reference evidence="11 12" key="1">
    <citation type="submission" date="2020-10" db="EMBL/GenBank/DDBJ databases">
        <title>ChiBAC.</title>
        <authorList>
            <person name="Zenner C."/>
            <person name="Hitch T.C.A."/>
            <person name="Clavel T."/>
        </authorList>
    </citation>
    <scope>NUCLEOTIDE SEQUENCE [LARGE SCALE GENOMIC DNA]</scope>
    <source>
        <strain evidence="11 12">DSM 108706</strain>
    </source>
</reference>
<dbReference type="HAMAP" id="MF_00815">
    <property type="entry name" value="ATP_synth_gamma_bact"/>
    <property type="match status" value="1"/>
</dbReference>
<sequence length="298" mass="33902">MSNSKEIKERMAGIRETMKITNAMYLISSSKMKQAKQKLAETEPFFFAMQREISKILSYWPETGGIYFNGRRRVSEEEKKIGIVVITADKGLAGSYNHNVIKAAEELIAGPGSDRLFVLGEIGRHYFDTHYNNDESGLTIDTDFRYTVQDPNLSRARRIAGRLLELYTTGELDEIHVIYTKMENPVKAETISTMLLPLQKSGFDEHQPESQRIPTFYPSAEDVLNSIVPNYFLGIIYGCLVESYYSEHNARMMAMQNATDSAKDMLDELSMTYNRVRQADITQELTEVCAGAKAQQRK</sequence>
<name>A0ABR9QZ49_9FIRM</name>
<dbReference type="CDD" id="cd12151">
    <property type="entry name" value="F1-ATPase_gamma"/>
    <property type="match status" value="1"/>
</dbReference>
<dbReference type="InterPro" id="IPR035968">
    <property type="entry name" value="ATP_synth_F1_ATPase_gsu"/>
</dbReference>
<dbReference type="NCBIfam" id="TIGR01146">
    <property type="entry name" value="ATPsyn_F1gamma"/>
    <property type="match status" value="1"/>
</dbReference>
<gene>
    <name evidence="10 11" type="primary">atpG</name>
    <name evidence="11" type="ORF">INF20_07715</name>
</gene>
<dbReference type="Proteomes" id="UP001516588">
    <property type="component" value="Unassembled WGS sequence"/>
</dbReference>
<dbReference type="PRINTS" id="PR00126">
    <property type="entry name" value="ATPASEGAMMA"/>
</dbReference>
<evidence type="ECO:0000256" key="5">
    <source>
        <dbReference type="ARBA" id="ARBA00022781"/>
    </source>
</evidence>
<comment type="subcellular location">
    <subcellularLocation>
        <location evidence="10">Cell membrane</location>
        <topology evidence="10">Peripheral membrane protein</topology>
    </subcellularLocation>
    <subcellularLocation>
        <location evidence="2">Membrane</location>
        <topology evidence="2">Peripheral membrane protein</topology>
    </subcellularLocation>
</comment>
<keyword evidence="12" id="KW-1185">Reference proteome</keyword>
<evidence type="ECO:0000256" key="4">
    <source>
        <dbReference type="ARBA" id="ARBA00022448"/>
    </source>
</evidence>
<comment type="similarity">
    <text evidence="3 10">Belongs to the ATPase gamma chain family.</text>
</comment>
<dbReference type="PANTHER" id="PTHR11693:SF22">
    <property type="entry name" value="ATP SYNTHASE SUBUNIT GAMMA, MITOCHONDRIAL"/>
    <property type="match status" value="1"/>
</dbReference>
<dbReference type="InterPro" id="IPR000131">
    <property type="entry name" value="ATP_synth_F1_gsu"/>
</dbReference>
<comment type="subunit">
    <text evidence="10">F-type ATPases have 2 components, CF(1) - the catalytic core - and CF(0) - the membrane proton channel. CF(1) has five subunits: alpha(3), beta(3), gamma(1), delta(1), epsilon(1). CF(0) has three main subunits: a, b and c.</text>
</comment>
<keyword evidence="10" id="KW-1003">Cell membrane</keyword>
<evidence type="ECO:0000256" key="2">
    <source>
        <dbReference type="ARBA" id="ARBA00004170"/>
    </source>
</evidence>
<keyword evidence="6 10" id="KW-0406">Ion transport</keyword>
<evidence type="ECO:0000256" key="3">
    <source>
        <dbReference type="ARBA" id="ARBA00007681"/>
    </source>
</evidence>
<dbReference type="PROSITE" id="PS00153">
    <property type="entry name" value="ATPASE_GAMMA"/>
    <property type="match status" value="1"/>
</dbReference>
<evidence type="ECO:0000256" key="9">
    <source>
        <dbReference type="ARBA" id="ARBA00023310"/>
    </source>
</evidence>
<accession>A0ABR9QZ49</accession>
<dbReference type="Gene3D" id="1.10.287.80">
    <property type="entry name" value="ATP synthase, gamma subunit, helix hairpin domain"/>
    <property type="match status" value="1"/>
</dbReference>
<organism evidence="11 12">
    <name type="scientific">Gallibacter intestinalis</name>
    <dbReference type="NCBI Taxonomy" id="2779356"/>
    <lineage>
        <taxon>Bacteria</taxon>
        <taxon>Bacillati</taxon>
        <taxon>Bacillota</taxon>
        <taxon>Clostridia</taxon>
        <taxon>Eubacteriales</taxon>
        <taxon>Eubacteriaceae</taxon>
        <taxon>Gallibacter</taxon>
    </lineage>
</organism>
<dbReference type="RefSeq" id="WP_226385803.1">
    <property type="nucleotide sequence ID" value="NZ_JADCKA010000018.1"/>
</dbReference>
<dbReference type="InterPro" id="IPR023632">
    <property type="entry name" value="ATP_synth_F1_gsu_CS"/>
</dbReference>
<keyword evidence="8 10" id="KW-0139">CF(1)</keyword>
<keyword evidence="4 10" id="KW-0813">Transport</keyword>
<dbReference type="Gene3D" id="3.40.1380.10">
    <property type="match status" value="1"/>
</dbReference>
<comment type="function">
    <text evidence="1 10">Produces ATP from ADP in the presence of a proton gradient across the membrane. The gamma chain is believed to be important in regulating ATPase activity and the flow of protons through the CF(0) complex.</text>
</comment>
<dbReference type="Pfam" id="PF00231">
    <property type="entry name" value="ATP-synt"/>
    <property type="match status" value="1"/>
</dbReference>
<evidence type="ECO:0000256" key="10">
    <source>
        <dbReference type="HAMAP-Rule" id="MF_00815"/>
    </source>
</evidence>
<keyword evidence="7 10" id="KW-0472">Membrane</keyword>